<keyword evidence="1" id="KW-0812">Transmembrane</keyword>
<evidence type="ECO:0000259" key="2">
    <source>
        <dbReference type="Pfam" id="PF09851"/>
    </source>
</evidence>
<gene>
    <name evidence="3" type="ORF">BAVI_14084</name>
</gene>
<dbReference type="InterPro" id="IPR018649">
    <property type="entry name" value="SHOCT"/>
</dbReference>
<dbReference type="Proteomes" id="UP000018877">
    <property type="component" value="Unassembled WGS sequence"/>
</dbReference>
<dbReference type="EMBL" id="ALAN01000076">
    <property type="protein sequence ID" value="ETI68138.1"/>
    <property type="molecule type" value="Genomic_DNA"/>
</dbReference>
<keyword evidence="1" id="KW-0472">Membrane</keyword>
<evidence type="ECO:0000313" key="4">
    <source>
        <dbReference type="Proteomes" id="UP000018877"/>
    </source>
</evidence>
<keyword evidence="1" id="KW-1133">Transmembrane helix</keyword>
<protein>
    <recommendedName>
        <fullName evidence="2">SHOCT domain-containing protein</fullName>
    </recommendedName>
</protein>
<dbReference type="RefSeq" id="WP_024029000.1">
    <property type="nucleotide sequence ID" value="NZ_ALAN01000076.1"/>
</dbReference>
<feature type="domain" description="SHOCT" evidence="2">
    <location>
        <begin position="250"/>
        <end position="277"/>
    </location>
</feature>
<organism evidence="3 4">
    <name type="scientific">Neobacillus vireti LMG 21834</name>
    <dbReference type="NCBI Taxonomy" id="1131730"/>
    <lineage>
        <taxon>Bacteria</taxon>
        <taxon>Bacillati</taxon>
        <taxon>Bacillota</taxon>
        <taxon>Bacilli</taxon>
        <taxon>Bacillales</taxon>
        <taxon>Bacillaceae</taxon>
        <taxon>Neobacillus</taxon>
    </lineage>
</organism>
<dbReference type="Pfam" id="PF09851">
    <property type="entry name" value="SHOCT"/>
    <property type="match status" value="1"/>
</dbReference>
<feature type="transmembrane region" description="Helical" evidence="1">
    <location>
        <begin position="12"/>
        <end position="41"/>
    </location>
</feature>
<name>A0AB94IME3_9BACI</name>
<proteinExistence type="predicted"/>
<sequence length="279" mass="31037">MGCLVGILALFFLYLIFWGFSVSPVLGIFFLIIFFGGGIYFGNLDGKKQRGILKAKINKLHEMQTHLTDFTVSQKYQSYDIQSSILLDEERKKVCFIFAKTNSSEMYEYKDIIESEILEDGKTITTSSRSSQIGGAIIGGVLAGGVGAVVGGLSGKKSSEQEINKIDLKVVVNNTKSPIKIINFLTADVIDLNGKPFPIKKDNPKYKSAINSANHWHSLLSLLIKQDEPISLEKKQEIKVEPTRNLSVADEIKKLSDLLNQGLLTQDEFNRQKQKLLSS</sequence>
<keyword evidence="4" id="KW-1185">Reference proteome</keyword>
<reference evidence="3 4" key="1">
    <citation type="journal article" date="2014" name="Environ. Microbiol.">
        <title>The nitrate-ammonifying and nosZ-carrying bacterium Bacillus vireti is a potent source and sink for nitric and nitrous oxide under high nitrate conditions.</title>
        <authorList>
            <person name="Mania D."/>
            <person name="Heylen K."/>
            <person name="van Spanning R.J."/>
            <person name="Frostegard A."/>
        </authorList>
    </citation>
    <scope>NUCLEOTIDE SEQUENCE [LARGE SCALE GENOMIC DNA]</scope>
    <source>
        <strain evidence="3 4">LMG 21834</strain>
    </source>
</reference>
<accession>A0AB94IME3</accession>
<evidence type="ECO:0000256" key="1">
    <source>
        <dbReference type="SAM" id="Phobius"/>
    </source>
</evidence>
<evidence type="ECO:0000313" key="3">
    <source>
        <dbReference type="EMBL" id="ETI68138.1"/>
    </source>
</evidence>
<dbReference type="AlphaFoldDB" id="A0AB94IME3"/>
<comment type="caution">
    <text evidence="3">The sequence shown here is derived from an EMBL/GenBank/DDBJ whole genome shotgun (WGS) entry which is preliminary data.</text>
</comment>